<evidence type="ECO:0000313" key="3">
    <source>
        <dbReference type="Proteomes" id="UP001061298"/>
    </source>
</evidence>
<feature type="chain" id="PRO_5047273074" description="Secreted protein" evidence="1">
    <location>
        <begin position="31"/>
        <end position="144"/>
    </location>
</feature>
<keyword evidence="3" id="KW-1185">Reference proteome</keyword>
<evidence type="ECO:0000313" key="2">
    <source>
        <dbReference type="EMBL" id="UXY19807.1"/>
    </source>
</evidence>
<sequence length="144" mass="15576">MRSVTTIRRAALAAAAVASLGLINAPSAAANWTSYISSWTDGNESRRWADESYSQVQFTNCFAQYGTQDSVVVKMWQDKPLATDPSYGSKTFTNCFKGSGYTSNGEWTGLPSGDFYFEADKIAQGGSCCLLNVSTVYVDTTQAD</sequence>
<gene>
    <name evidence="2" type="ORF">N8I84_14515</name>
</gene>
<name>A0ABY6DZN7_9ACTN</name>
<keyword evidence="1" id="KW-0732">Signal</keyword>
<protein>
    <recommendedName>
        <fullName evidence="4">Secreted protein</fullName>
    </recommendedName>
</protein>
<feature type="signal peptide" evidence="1">
    <location>
        <begin position="1"/>
        <end position="30"/>
    </location>
</feature>
<evidence type="ECO:0000256" key="1">
    <source>
        <dbReference type="SAM" id="SignalP"/>
    </source>
</evidence>
<organism evidence="2 3">
    <name type="scientific">Streptomyces cynarae</name>
    <dbReference type="NCBI Taxonomy" id="2981134"/>
    <lineage>
        <taxon>Bacteria</taxon>
        <taxon>Bacillati</taxon>
        <taxon>Actinomycetota</taxon>
        <taxon>Actinomycetes</taxon>
        <taxon>Kitasatosporales</taxon>
        <taxon>Streptomycetaceae</taxon>
        <taxon>Streptomyces</taxon>
    </lineage>
</organism>
<accession>A0ABY6DZN7</accession>
<reference evidence="2" key="1">
    <citation type="submission" date="2022-10" db="EMBL/GenBank/DDBJ databases">
        <authorList>
            <person name="Mo P."/>
        </authorList>
    </citation>
    <scope>NUCLEOTIDE SEQUENCE</scope>
    <source>
        <strain evidence="2">HUAS 13-4</strain>
    </source>
</reference>
<dbReference type="Proteomes" id="UP001061298">
    <property type="component" value="Chromosome"/>
</dbReference>
<evidence type="ECO:0008006" key="4">
    <source>
        <dbReference type="Google" id="ProtNLM"/>
    </source>
</evidence>
<dbReference type="EMBL" id="CP106793">
    <property type="protein sequence ID" value="UXY19807.1"/>
    <property type="molecule type" value="Genomic_DNA"/>
</dbReference>
<dbReference type="RefSeq" id="WP_200417409.1">
    <property type="nucleotide sequence ID" value="NZ_CP106793.1"/>
</dbReference>
<proteinExistence type="predicted"/>